<evidence type="ECO:0000313" key="2">
    <source>
        <dbReference type="EMBL" id="GET03184.1"/>
    </source>
</evidence>
<evidence type="ECO:0000256" key="1">
    <source>
        <dbReference type="SAM" id="Phobius"/>
    </source>
</evidence>
<feature type="transmembrane region" description="Helical" evidence="1">
    <location>
        <begin position="282"/>
        <end position="305"/>
    </location>
</feature>
<dbReference type="Proteomes" id="UP000615446">
    <property type="component" value="Unassembled WGS sequence"/>
</dbReference>
<keyword evidence="1" id="KW-0472">Membrane</keyword>
<name>A0A8H3MI42_9GLOM</name>
<sequence>MKCHGYCSKKWCYECGLLAKNEAFNKRNREYQELLAQIDCTIMLNANGKLMDSICCKYNQVPNFSKWINLPFDELNAHIKKQESRPAKYCSDNLNNLLNYYKKEVLDSKYHQLVKTYPALGGLLEEVEEHGIESWMLDFTKVLDKIECNVTTMRGIQYNETFVDFLVVLISISTLAVRWITLNLAGPTIRFLQKVRNHSENSYGLLGINTSNFYELNSKWRCAYDYMGPTICAKDQTKIAEIIEVDRHCAQFVGCVQMQQTSVPQVMTIEELQQKLVNLKKATYITVFAISAVIPGIPLLVIGVLPSDQKETSTSVFQENNLVIKHLNSAGVKLIGLYFDGASHDRNWLGKTYCNNSELQSELGLTEESESILAKKFPLNLYLLEDKSPLLSGTDFYHCIKKGRNMHNSGTRIVPIGNYVMSTEHFWQLYIMYDGNSGLTTDVLNPKDKQSDELAERFYSSRVLKGILDLWLYKVFYFSTFTQRNTRKYGISWQTKDDFLYLGCTLILLINYFPLTYEDIPLCPWLISTAILEHIFGYARRLIEDFTLLDFLMMNEKIIKNIEIEMKGSIKRPDSNDGYNIRLGSIKESLDPRLVLFPTEFEIGNMMEKISTAMHGILKTIGIDFSSHEYIQIIREYFNSIHFENEHSNEEGAETGLIHDDAESAVEDLLLLHQQRRACYSFFELINHWIRLKPLDPIKIMKEMAQHRENFDEYTLKETRKFNPTLLQTSQNFVINTSDGSLNLEAALRIERMNAAEKSTSRTKGRLTRWTTACRKIFSITRLNPEDAQYAAGNFYFYVYNGKRIYVAEILAVFKKRGASYLRADSLDGLNANRIHAILYKQDISDPHKFQRILDPSRIQYALEEYSFCFINPLGNVELRSQTTSNFLGKYVILTAIQLQLYQKSVEEITNIELGILEVEALMKTKKK</sequence>
<dbReference type="EMBL" id="BLAL01000319">
    <property type="protein sequence ID" value="GET03184.1"/>
    <property type="molecule type" value="Genomic_DNA"/>
</dbReference>
<organism evidence="2 3">
    <name type="scientific">Rhizophagus clarus</name>
    <dbReference type="NCBI Taxonomy" id="94130"/>
    <lineage>
        <taxon>Eukaryota</taxon>
        <taxon>Fungi</taxon>
        <taxon>Fungi incertae sedis</taxon>
        <taxon>Mucoromycota</taxon>
        <taxon>Glomeromycotina</taxon>
        <taxon>Glomeromycetes</taxon>
        <taxon>Glomerales</taxon>
        <taxon>Glomeraceae</taxon>
        <taxon>Rhizophagus</taxon>
    </lineage>
</organism>
<proteinExistence type="predicted"/>
<evidence type="ECO:0000313" key="3">
    <source>
        <dbReference type="Proteomes" id="UP000615446"/>
    </source>
</evidence>
<reference evidence="2" key="1">
    <citation type="submission" date="2019-10" db="EMBL/GenBank/DDBJ databases">
        <title>Conservation and host-specific expression of non-tandemly repeated heterogenous ribosome RNA gene in arbuscular mycorrhizal fungi.</title>
        <authorList>
            <person name="Maeda T."/>
            <person name="Kobayashi Y."/>
            <person name="Nakagawa T."/>
            <person name="Ezawa T."/>
            <person name="Yamaguchi K."/>
            <person name="Bino T."/>
            <person name="Nishimoto Y."/>
            <person name="Shigenobu S."/>
            <person name="Kawaguchi M."/>
        </authorList>
    </citation>
    <scope>NUCLEOTIDE SEQUENCE</scope>
    <source>
        <strain evidence="2">HR1</strain>
    </source>
</reference>
<protein>
    <submittedName>
        <fullName evidence="2">Uncharacterized protein</fullName>
    </submittedName>
</protein>
<keyword evidence="1" id="KW-1133">Transmembrane helix</keyword>
<dbReference type="OrthoDB" id="2319528at2759"/>
<comment type="caution">
    <text evidence="2">The sequence shown here is derived from an EMBL/GenBank/DDBJ whole genome shotgun (WGS) entry which is preliminary data.</text>
</comment>
<dbReference type="AlphaFoldDB" id="A0A8H3MI42"/>
<accession>A0A8H3MI42</accession>
<gene>
    <name evidence="2" type="ORF">RCL2_002953100</name>
</gene>
<keyword evidence="1" id="KW-0812">Transmembrane</keyword>